<keyword evidence="2" id="KW-1185">Reference proteome</keyword>
<protein>
    <submittedName>
        <fullName evidence="1">Protein cip2a</fullName>
    </submittedName>
</protein>
<sequence>MEMRFPRKIKNKTRRDKIRNETFRQQLPTNRARKRQNRRKPAKMVRRWFAECQREDFQEEYMKQEQQEKMSLYLKSESSLHGNSSESKHYNMKQFITAVREYTNTRTEETANLINRHLQLLSVTIDLSIFDPHTSVVSEFFVSLHELLSNLEPRSALAWCCVNVLSTCCRNSGARNALIHTYEFIPPLSRLLGDQLPVEKKVRLLTLMQELTCGIRISWQIPHMHHLMSTLTRWINSNVRRNDEVVSLSLGVLVNLCYKNLPAVYTLTKCVDIKSFLRTTSSLEGIEVEVHVCKLLIILDHMNGKLPIESLIKLTEVTFKSMIEAFRTKNAILLRHIIEFFLDIKLQDGRRNFIVHFEQCDTEVSKLLDSMENNIQCAGDATDNDPECISLLLQFLHSLVELKLSKVIPFYERFVRLSLRWLQVEVISVQALTMLRTIASQDVADSILEPILNVNNSLSLLLLELEHKTEEIPTNLEYNKKLSALMELLFSLLKVESLKEKVLSIVHAEHLIKIFSPLLGDKSPRQRANDVDISSKEAVTLYVISLALIYEMSKYSEQWKEFYLNLIQQRQMHMVLAQAFYGSYANIRSLILGLGSSPQFPRDAIATTMVEIQPIIETQAKIEETRIQTDHFYIPSMSVAQSEKLEEVLNKLRIEYNFQEQVMQNNILNSATSDVMELYEYKLASMGHAERAAMVSLEAASQRCTHLQHRIAQLTAELSRTHQLLFHSQQCQGDLTKDRDSLLDRTKELMNRLDAEKGRNKAVSSQLATKEKSLQEKEYLLEETSKKLKEVESVRVTLDEQNVVLKNVMNKLESNLGKMEKAYKKKDELLATANDNIDRLRSQLTHAEKQLLQTQAELTANMDELAEVKRDLFTKKQIIDTITKLANDHH</sequence>
<dbReference type="EMBL" id="CM043022">
    <property type="protein sequence ID" value="KAI4457139.1"/>
    <property type="molecule type" value="Genomic_DNA"/>
</dbReference>
<gene>
    <name evidence="1" type="ORF">MML48_8g00008435</name>
</gene>
<reference evidence="1" key="1">
    <citation type="submission" date="2022-04" db="EMBL/GenBank/DDBJ databases">
        <title>Chromosome-scale genome assembly of Holotrichia oblita Faldermann.</title>
        <authorList>
            <person name="Rongchong L."/>
        </authorList>
    </citation>
    <scope>NUCLEOTIDE SEQUENCE</scope>
    <source>
        <strain evidence="1">81SQS9</strain>
    </source>
</reference>
<organism evidence="1 2">
    <name type="scientific">Holotrichia oblita</name>
    <name type="common">Chafer beetle</name>
    <dbReference type="NCBI Taxonomy" id="644536"/>
    <lineage>
        <taxon>Eukaryota</taxon>
        <taxon>Metazoa</taxon>
        <taxon>Ecdysozoa</taxon>
        <taxon>Arthropoda</taxon>
        <taxon>Hexapoda</taxon>
        <taxon>Insecta</taxon>
        <taxon>Pterygota</taxon>
        <taxon>Neoptera</taxon>
        <taxon>Endopterygota</taxon>
        <taxon>Coleoptera</taxon>
        <taxon>Polyphaga</taxon>
        <taxon>Scarabaeiformia</taxon>
        <taxon>Scarabaeidae</taxon>
        <taxon>Melolonthinae</taxon>
        <taxon>Holotrichia</taxon>
    </lineage>
</organism>
<evidence type="ECO:0000313" key="1">
    <source>
        <dbReference type="EMBL" id="KAI4457139.1"/>
    </source>
</evidence>
<proteinExistence type="predicted"/>
<comment type="caution">
    <text evidence="1">The sequence shown here is derived from an EMBL/GenBank/DDBJ whole genome shotgun (WGS) entry which is preliminary data.</text>
</comment>
<name>A0ACB9SP85_HOLOL</name>
<evidence type="ECO:0000313" key="2">
    <source>
        <dbReference type="Proteomes" id="UP001056778"/>
    </source>
</evidence>
<dbReference type="Proteomes" id="UP001056778">
    <property type="component" value="Chromosome 8"/>
</dbReference>
<accession>A0ACB9SP85</accession>